<comment type="caution">
    <text evidence="1">The sequence shown here is derived from an EMBL/GenBank/DDBJ whole genome shotgun (WGS) entry which is preliminary data.</text>
</comment>
<gene>
    <name evidence="1" type="ORF">LCGC14_0985780</name>
</gene>
<organism evidence="1">
    <name type="scientific">marine sediment metagenome</name>
    <dbReference type="NCBI Taxonomy" id="412755"/>
    <lineage>
        <taxon>unclassified sequences</taxon>
        <taxon>metagenomes</taxon>
        <taxon>ecological metagenomes</taxon>
    </lineage>
</organism>
<evidence type="ECO:0000313" key="1">
    <source>
        <dbReference type="EMBL" id="KKN15458.1"/>
    </source>
</evidence>
<sequence>MDLLKELLTEYPNRHEAPRRQEPEMNMRQVVEFVFHEAEEEAFEDANQTGSAVHGDAIAEHAKDLLDEVLRLIHHKIDKEYGQGRE</sequence>
<dbReference type="AlphaFoldDB" id="A0A0F9RDX4"/>
<accession>A0A0F9RDX4</accession>
<dbReference type="EMBL" id="LAZR01003710">
    <property type="protein sequence ID" value="KKN15458.1"/>
    <property type="molecule type" value="Genomic_DNA"/>
</dbReference>
<protein>
    <submittedName>
        <fullName evidence="1">Uncharacterized protein</fullName>
    </submittedName>
</protein>
<reference evidence="1" key="1">
    <citation type="journal article" date="2015" name="Nature">
        <title>Complex archaea that bridge the gap between prokaryotes and eukaryotes.</title>
        <authorList>
            <person name="Spang A."/>
            <person name="Saw J.H."/>
            <person name="Jorgensen S.L."/>
            <person name="Zaremba-Niedzwiedzka K."/>
            <person name="Martijn J."/>
            <person name="Lind A.E."/>
            <person name="van Eijk R."/>
            <person name="Schleper C."/>
            <person name="Guy L."/>
            <person name="Ettema T.J."/>
        </authorList>
    </citation>
    <scope>NUCLEOTIDE SEQUENCE</scope>
</reference>
<proteinExistence type="predicted"/>
<name>A0A0F9RDX4_9ZZZZ</name>